<reference evidence="2" key="2">
    <citation type="submission" date="2020-09" db="EMBL/GenBank/DDBJ databases">
        <authorList>
            <person name="Sun Q."/>
            <person name="Kim S."/>
        </authorList>
    </citation>
    <scope>NUCLEOTIDE SEQUENCE</scope>
    <source>
        <strain evidence="2">KCTC 23224</strain>
    </source>
</reference>
<keyword evidence="3" id="KW-1185">Reference proteome</keyword>
<dbReference type="SUPFAM" id="SSF52540">
    <property type="entry name" value="P-loop containing nucleoside triphosphate hydrolases"/>
    <property type="match status" value="1"/>
</dbReference>
<evidence type="ECO:0000259" key="1">
    <source>
        <dbReference type="Pfam" id="PF13304"/>
    </source>
</evidence>
<dbReference type="Gene3D" id="3.40.50.300">
    <property type="entry name" value="P-loop containing nucleotide triphosphate hydrolases"/>
    <property type="match status" value="1"/>
</dbReference>
<gene>
    <name evidence="2" type="ORF">GCM10008106_36840</name>
</gene>
<dbReference type="InterPro" id="IPR027417">
    <property type="entry name" value="P-loop_NTPase"/>
</dbReference>
<dbReference type="Proteomes" id="UP000642809">
    <property type="component" value="Unassembled WGS sequence"/>
</dbReference>
<dbReference type="RefSeq" id="WP_189586487.1">
    <property type="nucleotide sequence ID" value="NZ_BMYF01000032.1"/>
</dbReference>
<evidence type="ECO:0000313" key="3">
    <source>
        <dbReference type="Proteomes" id="UP000642809"/>
    </source>
</evidence>
<proteinExistence type="predicted"/>
<dbReference type="GO" id="GO:0016887">
    <property type="term" value="F:ATP hydrolysis activity"/>
    <property type="evidence" value="ECO:0007669"/>
    <property type="project" value="InterPro"/>
</dbReference>
<feature type="domain" description="ATPase AAA-type core" evidence="1">
    <location>
        <begin position="46"/>
        <end position="388"/>
    </location>
</feature>
<name>A0A8J3CZK1_9BACT</name>
<reference evidence="2" key="1">
    <citation type="journal article" date="2014" name="Int. J. Syst. Evol. Microbiol.">
        <title>Complete genome sequence of Corynebacterium casei LMG S-19264T (=DSM 44701T), isolated from a smear-ripened cheese.</title>
        <authorList>
            <consortium name="US DOE Joint Genome Institute (JGI-PGF)"/>
            <person name="Walter F."/>
            <person name="Albersmeier A."/>
            <person name="Kalinowski J."/>
            <person name="Ruckert C."/>
        </authorList>
    </citation>
    <scope>NUCLEOTIDE SEQUENCE</scope>
    <source>
        <strain evidence="2">KCTC 23224</strain>
    </source>
</reference>
<sequence>MIIRFVLDNIFSFGERKEFNTLPNTRLKTLESHTYGLGDIELLKLSALYGANGAGKSNLFKAIYLLQRLVLDQKIPFGLRESRFKFIENPNTPQLLAVEFVQEEKAYYYGIEFIGERIATEELYLSGLGKKCDTLIFERKTDSSKVTAMHFSPEFEHDEKSQLLKSVLLEDFVKPDEPVFKLLSNRDNKFLGDVKKAFQWFSDTLQIITPDSKPRALAHRIDIDKEFKSYAEDMMCSFNLGIQSLSTDKIRVEDFFGKDNENELNELVKKVEESPNKMFGLRSRRGDEIVLVKENGDIWVKILKISHMGKNDQVAKFDLDEESDGTVRLLDFVPAFRTVVSEPKVFLVDEIERSIHPLLIKELVRKFSHDPQTKGQLIFTTHESNLLDQELFRQDEIWFAEKNRDGVTDLYSLSDFKEHKTIDIRKGYLNGRYGSIPFLGNLKDLNWHDYVTEQEPTL</sequence>
<organism evidence="2 3">
    <name type="scientific">Mongoliitalea lutea</name>
    <dbReference type="NCBI Taxonomy" id="849756"/>
    <lineage>
        <taxon>Bacteria</taxon>
        <taxon>Pseudomonadati</taxon>
        <taxon>Bacteroidota</taxon>
        <taxon>Cytophagia</taxon>
        <taxon>Cytophagales</taxon>
        <taxon>Cyclobacteriaceae</taxon>
        <taxon>Mongoliitalea</taxon>
    </lineage>
</organism>
<accession>A0A8J3CZK1</accession>
<dbReference type="AlphaFoldDB" id="A0A8J3CZK1"/>
<evidence type="ECO:0000313" key="2">
    <source>
        <dbReference type="EMBL" id="GHB52886.1"/>
    </source>
</evidence>
<dbReference type="PANTHER" id="PTHR40396">
    <property type="entry name" value="ATPASE-LIKE PROTEIN"/>
    <property type="match status" value="1"/>
</dbReference>
<dbReference type="PANTHER" id="PTHR40396:SF1">
    <property type="entry name" value="ATPASE AAA-TYPE CORE DOMAIN-CONTAINING PROTEIN"/>
    <property type="match status" value="1"/>
</dbReference>
<dbReference type="InterPro" id="IPR003959">
    <property type="entry name" value="ATPase_AAA_core"/>
</dbReference>
<protein>
    <submittedName>
        <fullName evidence="2">Transporter</fullName>
    </submittedName>
</protein>
<dbReference type="GO" id="GO:0005524">
    <property type="term" value="F:ATP binding"/>
    <property type="evidence" value="ECO:0007669"/>
    <property type="project" value="InterPro"/>
</dbReference>
<dbReference type="Pfam" id="PF13304">
    <property type="entry name" value="AAA_21"/>
    <property type="match status" value="1"/>
</dbReference>
<comment type="caution">
    <text evidence="2">The sequence shown here is derived from an EMBL/GenBank/DDBJ whole genome shotgun (WGS) entry which is preliminary data.</text>
</comment>
<dbReference type="EMBL" id="BMYF01000032">
    <property type="protein sequence ID" value="GHB52886.1"/>
    <property type="molecule type" value="Genomic_DNA"/>
</dbReference>